<proteinExistence type="predicted"/>
<keyword evidence="2" id="KW-1185">Reference proteome</keyword>
<name>A0A6I4MEI2_9ACTN</name>
<accession>A0A6I4MEI2</accession>
<comment type="caution">
    <text evidence="1">The sequence shown here is derived from an EMBL/GenBank/DDBJ whole genome shotgun (WGS) entry which is preliminary data.</text>
</comment>
<dbReference type="Proteomes" id="UP000462055">
    <property type="component" value="Unassembled WGS sequence"/>
</dbReference>
<dbReference type="AlphaFoldDB" id="A0A6I4MEI2"/>
<evidence type="ECO:0000313" key="1">
    <source>
        <dbReference type="EMBL" id="MWA04132.1"/>
    </source>
</evidence>
<dbReference type="RefSeq" id="WP_160573781.1">
    <property type="nucleotide sequence ID" value="NZ_WBMS02000024.1"/>
</dbReference>
<organism evidence="1 2">
    <name type="scientific">Actinomadura physcomitrii</name>
    <dbReference type="NCBI Taxonomy" id="2650748"/>
    <lineage>
        <taxon>Bacteria</taxon>
        <taxon>Bacillati</taxon>
        <taxon>Actinomycetota</taxon>
        <taxon>Actinomycetes</taxon>
        <taxon>Streptosporangiales</taxon>
        <taxon>Thermomonosporaceae</taxon>
        <taxon>Actinomadura</taxon>
    </lineage>
</organism>
<dbReference type="EMBL" id="WBMS02000024">
    <property type="protein sequence ID" value="MWA04132.1"/>
    <property type="molecule type" value="Genomic_DNA"/>
</dbReference>
<sequence length="53" mass="5640">MTWTVLENTGPWELGEGLRAPGPADGRVLTTAATAGGHPVVPFRLGRRTVDVR</sequence>
<reference evidence="1" key="1">
    <citation type="submission" date="2019-12" db="EMBL/GenBank/DDBJ databases">
        <title>Actinomadura physcomitrii sp. nov., a novel actinomycete isolated from moss [Physcomitrium sphaericum (Ludw) Fuernr].</title>
        <authorList>
            <person name="Zhuang X."/>
        </authorList>
    </citation>
    <scope>NUCLEOTIDE SEQUENCE [LARGE SCALE GENOMIC DNA]</scope>
    <source>
        <strain evidence="1">LD22</strain>
    </source>
</reference>
<evidence type="ECO:0000313" key="2">
    <source>
        <dbReference type="Proteomes" id="UP000462055"/>
    </source>
</evidence>
<gene>
    <name evidence="1" type="ORF">F8568_027875</name>
</gene>
<protein>
    <submittedName>
        <fullName evidence="1">Uncharacterized protein</fullName>
    </submittedName>
</protein>